<sequence length="120" mass="12187">MGASVATATALSTGTSMADSINWDAIAQCESNDNWAADTGNGRYGGLQMSLDDWRSYGGVGPSPATASRQDQIDVANRIAAKQGISAWGKCSSCSHEAAPTGSLTNIVGVINGKSSCKTG</sequence>
<evidence type="ECO:0000313" key="5">
    <source>
        <dbReference type="Proteomes" id="UP000193087"/>
    </source>
</evidence>
<evidence type="ECO:0000256" key="2">
    <source>
        <dbReference type="ARBA" id="ARBA00022801"/>
    </source>
</evidence>
<dbReference type="AlphaFoldDB" id="A0A1X2CCE6"/>
<dbReference type="Pfam" id="PF06737">
    <property type="entry name" value="Transglycosylas"/>
    <property type="match status" value="1"/>
</dbReference>
<dbReference type="GO" id="GO:0009372">
    <property type="term" value="P:quorum sensing"/>
    <property type="evidence" value="ECO:0007669"/>
    <property type="project" value="UniProtKB-ARBA"/>
</dbReference>
<dbReference type="EMBL" id="LQPQ01000128">
    <property type="protein sequence ID" value="ORW73618.1"/>
    <property type="molecule type" value="Genomic_DNA"/>
</dbReference>
<dbReference type="InterPro" id="IPR023346">
    <property type="entry name" value="Lysozyme-like_dom_sf"/>
</dbReference>
<dbReference type="Gene3D" id="1.10.530.10">
    <property type="match status" value="1"/>
</dbReference>
<dbReference type="STRING" id="486698.AWC22_23890"/>
<dbReference type="GO" id="GO:0010629">
    <property type="term" value="P:negative regulation of gene expression"/>
    <property type="evidence" value="ECO:0007669"/>
    <property type="project" value="UniProtKB-ARBA"/>
</dbReference>
<gene>
    <name evidence="4" type="ORF">AWC22_23890</name>
</gene>
<dbReference type="InterPro" id="IPR010618">
    <property type="entry name" value="RPF"/>
</dbReference>
<reference evidence="4 5" key="1">
    <citation type="submission" date="2016-01" db="EMBL/GenBank/DDBJ databases">
        <title>The new phylogeny of the genus Mycobacterium.</title>
        <authorList>
            <person name="Tarcisio F."/>
            <person name="Conor M."/>
            <person name="Antonella G."/>
            <person name="Elisabetta G."/>
            <person name="Giulia F.S."/>
            <person name="Sara T."/>
            <person name="Anna F."/>
            <person name="Clotilde B."/>
            <person name="Roberto B."/>
            <person name="Veronica D.S."/>
            <person name="Fabio R."/>
            <person name="Monica P."/>
            <person name="Olivier J."/>
            <person name="Enrico T."/>
            <person name="Nicola S."/>
        </authorList>
    </citation>
    <scope>NUCLEOTIDE SEQUENCE [LARGE SCALE GENOMIC DNA]</scope>
    <source>
        <strain evidence="4 5">DSM 45176</strain>
    </source>
</reference>
<dbReference type="SUPFAM" id="SSF53955">
    <property type="entry name" value="Lysozyme-like"/>
    <property type="match status" value="1"/>
</dbReference>
<keyword evidence="5" id="KW-1185">Reference proteome</keyword>
<dbReference type="Proteomes" id="UP000193087">
    <property type="component" value="Unassembled WGS sequence"/>
</dbReference>
<feature type="domain" description="Resuscitation-promoting factor core lysozyme-like" evidence="3">
    <location>
        <begin position="18"/>
        <end position="91"/>
    </location>
</feature>
<comment type="similarity">
    <text evidence="1">Belongs to the transglycosylase family. Rpf subfamily.</text>
</comment>
<name>A0A1X2CCE6_9MYCO</name>
<evidence type="ECO:0000313" key="4">
    <source>
        <dbReference type="EMBL" id="ORW73618.1"/>
    </source>
</evidence>
<organism evidence="4 5">
    <name type="scientific">Mycobacterium riyadhense</name>
    <dbReference type="NCBI Taxonomy" id="486698"/>
    <lineage>
        <taxon>Bacteria</taxon>
        <taxon>Bacillati</taxon>
        <taxon>Actinomycetota</taxon>
        <taxon>Actinomycetes</taxon>
        <taxon>Mycobacteriales</taxon>
        <taxon>Mycobacteriaceae</taxon>
        <taxon>Mycobacterium</taxon>
    </lineage>
</organism>
<evidence type="ECO:0000256" key="1">
    <source>
        <dbReference type="ARBA" id="ARBA00010830"/>
    </source>
</evidence>
<dbReference type="GO" id="GO:0005576">
    <property type="term" value="C:extracellular region"/>
    <property type="evidence" value="ECO:0007669"/>
    <property type="project" value="UniProtKB-ARBA"/>
</dbReference>
<accession>A0A1X2CCE6</accession>
<dbReference type="GO" id="GO:0042127">
    <property type="term" value="P:regulation of cell population proliferation"/>
    <property type="evidence" value="ECO:0007669"/>
    <property type="project" value="UniProtKB-ARBA"/>
</dbReference>
<keyword evidence="2" id="KW-0378">Hydrolase</keyword>
<proteinExistence type="inferred from homology"/>
<protein>
    <recommendedName>
        <fullName evidence="3">Resuscitation-promoting factor core lysozyme-like domain-containing protein</fullName>
    </recommendedName>
</protein>
<comment type="caution">
    <text evidence="4">The sequence shown here is derived from an EMBL/GenBank/DDBJ whole genome shotgun (WGS) entry which is preliminary data.</text>
</comment>
<evidence type="ECO:0000259" key="3">
    <source>
        <dbReference type="Pfam" id="PF06737"/>
    </source>
</evidence>
<dbReference type="GO" id="GO:0016787">
    <property type="term" value="F:hydrolase activity"/>
    <property type="evidence" value="ECO:0007669"/>
    <property type="project" value="UniProtKB-KW"/>
</dbReference>
<dbReference type="CDD" id="cd13925">
    <property type="entry name" value="RPF"/>
    <property type="match status" value="1"/>
</dbReference>